<evidence type="ECO:0000259" key="2">
    <source>
        <dbReference type="PROSITE" id="PS00028"/>
    </source>
</evidence>
<dbReference type="EMBL" id="VSWD01000010">
    <property type="protein sequence ID" value="KAK3090652.1"/>
    <property type="molecule type" value="Genomic_DNA"/>
</dbReference>
<name>A0AA88XUK9_PINIB</name>
<feature type="domain" description="C2H2-type" evidence="2">
    <location>
        <begin position="71"/>
        <end position="92"/>
    </location>
</feature>
<organism evidence="3 4">
    <name type="scientific">Pinctada imbricata</name>
    <name type="common">Atlantic pearl-oyster</name>
    <name type="synonym">Pinctada martensii</name>
    <dbReference type="NCBI Taxonomy" id="66713"/>
    <lineage>
        <taxon>Eukaryota</taxon>
        <taxon>Metazoa</taxon>
        <taxon>Spiralia</taxon>
        <taxon>Lophotrochozoa</taxon>
        <taxon>Mollusca</taxon>
        <taxon>Bivalvia</taxon>
        <taxon>Autobranchia</taxon>
        <taxon>Pteriomorphia</taxon>
        <taxon>Pterioida</taxon>
        <taxon>Pterioidea</taxon>
        <taxon>Pteriidae</taxon>
        <taxon>Pinctada</taxon>
    </lineage>
</organism>
<protein>
    <recommendedName>
        <fullName evidence="2">C2H2-type domain-containing protein</fullName>
    </recommendedName>
</protein>
<feature type="compositionally biased region" description="Polar residues" evidence="1">
    <location>
        <begin position="167"/>
        <end position="186"/>
    </location>
</feature>
<dbReference type="PANTHER" id="PTHR21354">
    <property type="entry name" value="ZINC FINGER PROTEIN 511"/>
    <property type="match status" value="1"/>
</dbReference>
<feature type="domain" description="C2H2-type" evidence="2">
    <location>
        <begin position="108"/>
        <end position="131"/>
    </location>
</feature>
<keyword evidence="4" id="KW-1185">Reference proteome</keyword>
<proteinExistence type="predicted"/>
<dbReference type="AlphaFoldDB" id="A0AA88XUK9"/>
<comment type="caution">
    <text evidence="3">The sequence shown here is derived from an EMBL/GenBank/DDBJ whole genome shotgun (WGS) entry which is preliminary data.</text>
</comment>
<feature type="region of interest" description="Disordered" evidence="1">
    <location>
        <begin position="136"/>
        <end position="186"/>
    </location>
</feature>
<feature type="compositionally biased region" description="Polar residues" evidence="1">
    <location>
        <begin position="150"/>
        <end position="159"/>
    </location>
</feature>
<dbReference type="InterPro" id="IPR013087">
    <property type="entry name" value="Znf_C2H2_type"/>
</dbReference>
<feature type="compositionally biased region" description="Basic residues" evidence="1">
    <location>
        <begin position="210"/>
        <end position="225"/>
    </location>
</feature>
<dbReference type="PANTHER" id="PTHR21354:SF0">
    <property type="entry name" value="ZINC FINGER PROTEIN 511"/>
    <property type="match status" value="1"/>
</dbReference>
<accession>A0AA88XUK9</accession>
<sequence>MSEDSSSLITVCGQWKHRKRRFDNDADLFEEGNIMCCLATKLIPVEDKQELMESATQSYEVHYNSCHRNKCNECKRNFPSSHLLDIHIQEWHDAMFELMAAKQPMFHCLLESCNDRFSDSEARRSHMIKTHRYPSNFRFYQKKPSKTNKNDTMTTPKSSDSNKENIDNSMETDTCTSSGKPQSSGRVFSYKVPQHISFGHGVSRGFQRGRGGRGGRGRSRGKHWHQRDQSEKTTVNIESVDMSDLTNALE</sequence>
<reference evidence="3" key="1">
    <citation type="submission" date="2019-08" db="EMBL/GenBank/DDBJ databases">
        <title>The improved chromosome-level genome for the pearl oyster Pinctada fucata martensii using PacBio sequencing and Hi-C.</title>
        <authorList>
            <person name="Zheng Z."/>
        </authorList>
    </citation>
    <scope>NUCLEOTIDE SEQUENCE</scope>
    <source>
        <strain evidence="3">ZZ-2019</strain>
        <tissue evidence="3">Adductor muscle</tissue>
    </source>
</reference>
<dbReference type="PROSITE" id="PS00028">
    <property type="entry name" value="ZINC_FINGER_C2H2_1"/>
    <property type="match status" value="2"/>
</dbReference>
<feature type="region of interest" description="Disordered" evidence="1">
    <location>
        <begin position="199"/>
        <end position="250"/>
    </location>
</feature>
<gene>
    <name evidence="3" type="ORF">FSP39_013403</name>
</gene>
<dbReference type="SMART" id="SM00355">
    <property type="entry name" value="ZnF_C2H2"/>
    <property type="match status" value="2"/>
</dbReference>
<evidence type="ECO:0000313" key="3">
    <source>
        <dbReference type="EMBL" id="KAK3090652.1"/>
    </source>
</evidence>
<dbReference type="InterPro" id="IPR039258">
    <property type="entry name" value="ZNF511"/>
</dbReference>
<dbReference type="Proteomes" id="UP001186944">
    <property type="component" value="Unassembled WGS sequence"/>
</dbReference>
<dbReference type="Gene3D" id="3.30.160.60">
    <property type="entry name" value="Classic Zinc Finger"/>
    <property type="match status" value="1"/>
</dbReference>
<evidence type="ECO:0000313" key="4">
    <source>
        <dbReference type="Proteomes" id="UP001186944"/>
    </source>
</evidence>
<evidence type="ECO:0000256" key="1">
    <source>
        <dbReference type="SAM" id="MobiDB-lite"/>
    </source>
</evidence>